<organism evidence="1 2">
    <name type="scientific">Blautia fusiformis</name>
    <dbReference type="NCBI Taxonomy" id="2881264"/>
    <lineage>
        <taxon>Bacteria</taxon>
        <taxon>Bacillati</taxon>
        <taxon>Bacillota</taxon>
        <taxon>Clostridia</taxon>
        <taxon>Lachnospirales</taxon>
        <taxon>Lachnospiraceae</taxon>
        <taxon>Blautia</taxon>
    </lineage>
</organism>
<dbReference type="RefSeq" id="WP_227588873.1">
    <property type="nucleotide sequence ID" value="NZ_JAJEQQ010000018.1"/>
</dbReference>
<comment type="caution">
    <text evidence="1">The sequence shown here is derived from an EMBL/GenBank/DDBJ whole genome shotgun (WGS) entry which is preliminary data.</text>
</comment>
<evidence type="ECO:0000313" key="1">
    <source>
        <dbReference type="EMBL" id="MCC2228447.1"/>
    </source>
</evidence>
<sequence>MMSIDQVADYYEVSSQRVKDLYTQNKKEIDEDGVQVLPRDYYNGGLIKKDFR</sequence>
<accession>A0AAW4WBQ1</accession>
<evidence type="ECO:0000313" key="2">
    <source>
        <dbReference type="Proteomes" id="UP001198612"/>
    </source>
</evidence>
<dbReference type="EMBL" id="JAJEQQ010000018">
    <property type="protein sequence ID" value="MCC2228447.1"/>
    <property type="molecule type" value="Genomic_DNA"/>
</dbReference>
<proteinExistence type="predicted"/>
<protein>
    <recommendedName>
        <fullName evidence="3">DNA-binding protein</fullName>
    </recommendedName>
</protein>
<keyword evidence="2" id="KW-1185">Reference proteome</keyword>
<dbReference type="AlphaFoldDB" id="A0AAW4WBQ1"/>
<name>A0AAW4WBQ1_9FIRM</name>
<reference evidence="1 2" key="1">
    <citation type="submission" date="2021-10" db="EMBL/GenBank/DDBJ databases">
        <title>Anaerobic single-cell dispensing facilitates the cultivation of human gut bacteria.</title>
        <authorList>
            <person name="Afrizal A."/>
        </authorList>
    </citation>
    <scope>NUCLEOTIDE SEQUENCE [LARGE SCALE GENOMIC DNA]</scope>
    <source>
        <strain evidence="1 2">CLA-AA-H217</strain>
    </source>
</reference>
<dbReference type="Proteomes" id="UP001198612">
    <property type="component" value="Unassembled WGS sequence"/>
</dbReference>
<evidence type="ECO:0008006" key="3">
    <source>
        <dbReference type="Google" id="ProtNLM"/>
    </source>
</evidence>
<gene>
    <name evidence="1" type="ORF">LKD40_11630</name>
</gene>